<evidence type="ECO:0000256" key="6">
    <source>
        <dbReference type="ARBA" id="ARBA00022777"/>
    </source>
</evidence>
<dbReference type="OrthoDB" id="310217at2759"/>
<dbReference type="SUPFAM" id="SSF56112">
    <property type="entry name" value="Protein kinase-like (PK-like)"/>
    <property type="match status" value="1"/>
</dbReference>
<protein>
    <recommendedName>
        <fullName evidence="2">non-specific serine/threonine protein kinase</fullName>
        <ecNumber evidence="2">2.7.11.1</ecNumber>
    </recommendedName>
    <alternativeName>
        <fullName evidence="9">Autophagy-related protein 1</fullName>
    </alternativeName>
</protein>
<evidence type="ECO:0000256" key="5">
    <source>
        <dbReference type="ARBA" id="ARBA00022741"/>
    </source>
</evidence>
<name>A0A194XNL6_MOLSC</name>
<evidence type="ECO:0000313" key="15">
    <source>
        <dbReference type="Proteomes" id="UP000070700"/>
    </source>
</evidence>
<feature type="region of interest" description="Disordered" evidence="12">
    <location>
        <begin position="484"/>
        <end position="505"/>
    </location>
</feature>
<evidence type="ECO:0000256" key="8">
    <source>
        <dbReference type="ARBA" id="ARBA00023006"/>
    </source>
</evidence>
<dbReference type="InterPro" id="IPR000719">
    <property type="entry name" value="Prot_kinase_dom"/>
</dbReference>
<dbReference type="PROSITE" id="PS50011">
    <property type="entry name" value="PROTEIN_KINASE_DOM"/>
    <property type="match status" value="1"/>
</dbReference>
<dbReference type="InterPro" id="IPR045269">
    <property type="entry name" value="Atg1-like"/>
</dbReference>
<dbReference type="GO" id="GO:0005829">
    <property type="term" value="C:cytosol"/>
    <property type="evidence" value="ECO:0007669"/>
    <property type="project" value="TreeGrafter"/>
</dbReference>
<evidence type="ECO:0000259" key="13">
    <source>
        <dbReference type="PROSITE" id="PS50011"/>
    </source>
</evidence>
<keyword evidence="3" id="KW-0723">Serine/threonine-protein kinase</keyword>
<dbReference type="InterPro" id="IPR011009">
    <property type="entry name" value="Kinase-like_dom_sf"/>
</dbReference>
<dbReference type="RefSeq" id="XP_018076113.1">
    <property type="nucleotide sequence ID" value="XM_018207140.1"/>
</dbReference>
<comment type="subcellular location">
    <subcellularLocation>
        <location evidence="1">Preautophagosomal structure membrane</location>
        <topology evidence="1">Peripheral membrane protein</topology>
    </subcellularLocation>
</comment>
<dbReference type="PANTHER" id="PTHR24348">
    <property type="entry name" value="SERINE/THREONINE-PROTEIN KINASE UNC-51-RELATED"/>
    <property type="match status" value="1"/>
</dbReference>
<keyword evidence="6 14" id="KW-0418">Kinase</keyword>
<dbReference type="STRING" id="149040.A0A194XNL6"/>
<feature type="domain" description="Protein kinase" evidence="13">
    <location>
        <begin position="63"/>
        <end position="396"/>
    </location>
</feature>
<keyword evidence="15" id="KW-1185">Reference proteome</keyword>
<dbReference type="Gene3D" id="1.10.510.10">
    <property type="entry name" value="Transferase(Phosphotransferase) domain 1"/>
    <property type="match status" value="1"/>
</dbReference>
<feature type="region of interest" description="Disordered" evidence="12">
    <location>
        <begin position="600"/>
        <end position="624"/>
    </location>
</feature>
<dbReference type="InterPro" id="IPR008271">
    <property type="entry name" value="Ser/Thr_kinase_AS"/>
</dbReference>
<dbReference type="GO" id="GO:0010506">
    <property type="term" value="P:regulation of autophagy"/>
    <property type="evidence" value="ECO:0007669"/>
    <property type="project" value="InterPro"/>
</dbReference>
<dbReference type="EC" id="2.7.11.1" evidence="2"/>
<evidence type="ECO:0000256" key="9">
    <source>
        <dbReference type="ARBA" id="ARBA00030237"/>
    </source>
</evidence>
<comment type="catalytic activity">
    <reaction evidence="10">
        <text>L-threonyl-[protein] + ATP = O-phospho-L-threonyl-[protein] + ADP + H(+)</text>
        <dbReference type="Rhea" id="RHEA:46608"/>
        <dbReference type="Rhea" id="RHEA-COMP:11060"/>
        <dbReference type="Rhea" id="RHEA-COMP:11605"/>
        <dbReference type="ChEBI" id="CHEBI:15378"/>
        <dbReference type="ChEBI" id="CHEBI:30013"/>
        <dbReference type="ChEBI" id="CHEBI:30616"/>
        <dbReference type="ChEBI" id="CHEBI:61977"/>
        <dbReference type="ChEBI" id="CHEBI:456216"/>
        <dbReference type="EC" id="2.7.11.1"/>
    </reaction>
</comment>
<evidence type="ECO:0000256" key="3">
    <source>
        <dbReference type="ARBA" id="ARBA00022527"/>
    </source>
</evidence>
<dbReference type="GO" id="GO:0005776">
    <property type="term" value="C:autophagosome"/>
    <property type="evidence" value="ECO:0007669"/>
    <property type="project" value="TreeGrafter"/>
</dbReference>
<keyword evidence="5" id="KW-0547">Nucleotide-binding</keyword>
<evidence type="ECO:0000256" key="4">
    <source>
        <dbReference type="ARBA" id="ARBA00022679"/>
    </source>
</evidence>
<dbReference type="PROSITE" id="PS00108">
    <property type="entry name" value="PROTEIN_KINASE_ST"/>
    <property type="match status" value="1"/>
</dbReference>
<gene>
    <name evidence="14" type="ORF">LY89DRAFT_382665</name>
</gene>
<dbReference type="GO" id="GO:0005524">
    <property type="term" value="F:ATP binding"/>
    <property type="evidence" value="ECO:0007669"/>
    <property type="project" value="UniProtKB-KW"/>
</dbReference>
<dbReference type="AlphaFoldDB" id="A0A194XNL6"/>
<sequence length="624" mass="70591">MAMMTAKVGNTTIRPTIPVQPTTTPISPYENIEINDSLINFSPYRQTAWLQRSENWLNLPKDWFPRKVLGRGTYGIVGRWDYNGDNTAMPRSIAVKQTGVTKAGPLMLESKLLRLLTLVGDEHIIKLYKGCHLEGGSGTDRELDPLPYSPDTFAGPKELDVSKIYIEFMPGGDARQWLKELEKDKKYVVPEEHLWRILNCLARAILILEQGSDNPAVPDADWKRPICHFDIKPENILIGERHSGEETHHLLEVFKLADFGLSLFESKDYNSTSDTRLEKWQISSEWRGSPNFTSPEQWHKQHEERYIGRRTNVWAVGAVIHRIICKGNINMNKWYPRPSESGGISLMTTGESKNLWNPTICPYSSKLIETVASCLSQNPSERMTAADLLTKTRSVLEVYDMGFRIPNPDALRLENTPSFNKPPNASFDRFTGTPPKVTDVTYADEDSGNFSNRYRPPIAVSSEQPYGPLFPDFKEEIRVPESKYRFQRLPKTPPPPSKNPPPKRRLTLASRQPLAPIQEGVASLVYGKRRAPPVSPDVAMKKQRTDDFIRSSFEIDPMTFKVVEVPKFSVEESPFKPKTPSPLGKIQPLLLSSKSFEERLSAGFKRPSPGQTPASFHPSDESMA</sequence>
<dbReference type="Pfam" id="PF00069">
    <property type="entry name" value="Pkinase"/>
    <property type="match status" value="1"/>
</dbReference>
<evidence type="ECO:0000256" key="11">
    <source>
        <dbReference type="ARBA" id="ARBA00048679"/>
    </source>
</evidence>
<proteinExistence type="predicted"/>
<evidence type="ECO:0000313" key="14">
    <source>
        <dbReference type="EMBL" id="KUJ21758.1"/>
    </source>
</evidence>
<dbReference type="EMBL" id="KQ947407">
    <property type="protein sequence ID" value="KUJ21758.1"/>
    <property type="molecule type" value="Genomic_DNA"/>
</dbReference>
<keyword evidence="7" id="KW-0067">ATP-binding</keyword>
<feature type="compositionally biased region" description="Pro residues" evidence="12">
    <location>
        <begin position="491"/>
        <end position="500"/>
    </location>
</feature>
<dbReference type="PANTHER" id="PTHR24348:SF22">
    <property type="entry name" value="NON-SPECIFIC SERINE_THREONINE PROTEIN KINASE"/>
    <property type="match status" value="1"/>
</dbReference>
<organism evidence="14 15">
    <name type="scientific">Mollisia scopiformis</name>
    <name type="common">Conifer needle endophyte fungus</name>
    <name type="synonym">Phialocephala scopiformis</name>
    <dbReference type="NCBI Taxonomy" id="149040"/>
    <lineage>
        <taxon>Eukaryota</taxon>
        <taxon>Fungi</taxon>
        <taxon>Dikarya</taxon>
        <taxon>Ascomycota</taxon>
        <taxon>Pezizomycotina</taxon>
        <taxon>Leotiomycetes</taxon>
        <taxon>Helotiales</taxon>
        <taxon>Mollisiaceae</taxon>
        <taxon>Mollisia</taxon>
    </lineage>
</organism>
<dbReference type="GO" id="GO:0000045">
    <property type="term" value="P:autophagosome assembly"/>
    <property type="evidence" value="ECO:0007669"/>
    <property type="project" value="TreeGrafter"/>
</dbReference>
<evidence type="ECO:0000256" key="2">
    <source>
        <dbReference type="ARBA" id="ARBA00012513"/>
    </source>
</evidence>
<evidence type="ECO:0000256" key="7">
    <source>
        <dbReference type="ARBA" id="ARBA00022840"/>
    </source>
</evidence>
<reference evidence="14 15" key="1">
    <citation type="submission" date="2015-10" db="EMBL/GenBank/DDBJ databases">
        <title>Full genome of DAOMC 229536 Phialocephala scopiformis, a fungal endophyte of spruce producing the potent anti-insectan compound rugulosin.</title>
        <authorList>
            <consortium name="DOE Joint Genome Institute"/>
            <person name="Walker A.K."/>
            <person name="Frasz S.L."/>
            <person name="Seifert K.A."/>
            <person name="Miller J.D."/>
            <person name="Mondo S.J."/>
            <person name="Labutti K."/>
            <person name="Lipzen A."/>
            <person name="Dockter R."/>
            <person name="Kennedy M."/>
            <person name="Grigoriev I.V."/>
            <person name="Spatafora J.W."/>
        </authorList>
    </citation>
    <scope>NUCLEOTIDE SEQUENCE [LARGE SCALE GENOMIC DNA]</scope>
    <source>
        <strain evidence="14 15">CBS 120377</strain>
    </source>
</reference>
<evidence type="ECO:0000256" key="12">
    <source>
        <dbReference type="SAM" id="MobiDB-lite"/>
    </source>
</evidence>
<dbReference type="GO" id="GO:0004674">
    <property type="term" value="F:protein serine/threonine kinase activity"/>
    <property type="evidence" value="ECO:0007669"/>
    <property type="project" value="UniProtKB-KW"/>
</dbReference>
<dbReference type="Proteomes" id="UP000070700">
    <property type="component" value="Unassembled WGS sequence"/>
</dbReference>
<dbReference type="CDD" id="cd00180">
    <property type="entry name" value="PKc"/>
    <property type="match status" value="1"/>
</dbReference>
<keyword evidence="4" id="KW-0808">Transferase</keyword>
<dbReference type="KEGG" id="psco:LY89DRAFT_382665"/>
<dbReference type="InParanoid" id="A0A194XNL6"/>
<evidence type="ECO:0000256" key="10">
    <source>
        <dbReference type="ARBA" id="ARBA00047899"/>
    </source>
</evidence>
<dbReference type="SMART" id="SM00220">
    <property type="entry name" value="S_TKc"/>
    <property type="match status" value="1"/>
</dbReference>
<evidence type="ECO:0000256" key="1">
    <source>
        <dbReference type="ARBA" id="ARBA00004623"/>
    </source>
</evidence>
<dbReference type="GO" id="GO:0034045">
    <property type="term" value="C:phagophore assembly site membrane"/>
    <property type="evidence" value="ECO:0007669"/>
    <property type="project" value="UniProtKB-SubCell"/>
</dbReference>
<comment type="catalytic activity">
    <reaction evidence="11">
        <text>L-seryl-[protein] + ATP = O-phospho-L-seryl-[protein] + ADP + H(+)</text>
        <dbReference type="Rhea" id="RHEA:17989"/>
        <dbReference type="Rhea" id="RHEA-COMP:9863"/>
        <dbReference type="Rhea" id="RHEA-COMP:11604"/>
        <dbReference type="ChEBI" id="CHEBI:15378"/>
        <dbReference type="ChEBI" id="CHEBI:29999"/>
        <dbReference type="ChEBI" id="CHEBI:30616"/>
        <dbReference type="ChEBI" id="CHEBI:83421"/>
        <dbReference type="ChEBI" id="CHEBI:456216"/>
        <dbReference type="EC" id="2.7.11.1"/>
    </reaction>
</comment>
<dbReference type="GeneID" id="28816866"/>
<accession>A0A194XNL6</accession>
<keyword evidence="8" id="KW-0072">Autophagy</keyword>